<evidence type="ECO:0000313" key="2">
    <source>
        <dbReference type="EMBL" id="CAL6115698.1"/>
    </source>
</evidence>
<evidence type="ECO:0000313" key="1">
    <source>
        <dbReference type="EMBL" id="CAI9935178.1"/>
    </source>
</evidence>
<reference evidence="1" key="1">
    <citation type="submission" date="2023-06" db="EMBL/GenBank/DDBJ databases">
        <authorList>
            <person name="Kurt Z."/>
        </authorList>
    </citation>
    <scope>NUCLEOTIDE SEQUENCE</scope>
</reference>
<dbReference type="AlphaFoldDB" id="A0AA86PD02"/>
<gene>
    <name evidence="1" type="ORF">HINF_LOCUS22823</name>
    <name evidence="2" type="ORF">HINF_LOCUS78741</name>
</gene>
<evidence type="ECO:0000313" key="3">
    <source>
        <dbReference type="Proteomes" id="UP001642409"/>
    </source>
</evidence>
<keyword evidence="3" id="KW-1185">Reference proteome</keyword>
<dbReference type="Proteomes" id="UP001642409">
    <property type="component" value="Unassembled WGS sequence"/>
</dbReference>
<name>A0AA86PD02_9EUKA</name>
<organism evidence="1">
    <name type="scientific">Hexamita inflata</name>
    <dbReference type="NCBI Taxonomy" id="28002"/>
    <lineage>
        <taxon>Eukaryota</taxon>
        <taxon>Metamonada</taxon>
        <taxon>Diplomonadida</taxon>
        <taxon>Hexamitidae</taxon>
        <taxon>Hexamitinae</taxon>
        <taxon>Hexamita</taxon>
    </lineage>
</organism>
<sequence length="109" mass="12298">MMQGYVLYYKSIAVVTLYYLETISKFGYAKKSNSAVFLAGSLPMRVAIESNEYLQLYAIPQILNTLEKVPGAIQIFLPYKRDVSTTHAFLLKQSLLRFEAASVMICLTS</sequence>
<dbReference type="EMBL" id="CATOUU010000595">
    <property type="protein sequence ID" value="CAI9935178.1"/>
    <property type="molecule type" value="Genomic_DNA"/>
</dbReference>
<protein>
    <submittedName>
        <fullName evidence="2">Hypothetical_protein</fullName>
    </submittedName>
</protein>
<proteinExistence type="predicted"/>
<reference evidence="2 3" key="2">
    <citation type="submission" date="2024-07" db="EMBL/GenBank/DDBJ databases">
        <authorList>
            <person name="Akdeniz Z."/>
        </authorList>
    </citation>
    <scope>NUCLEOTIDE SEQUENCE [LARGE SCALE GENOMIC DNA]</scope>
</reference>
<dbReference type="EMBL" id="CAXDID020000905">
    <property type="protein sequence ID" value="CAL6115698.1"/>
    <property type="molecule type" value="Genomic_DNA"/>
</dbReference>
<comment type="caution">
    <text evidence="1">The sequence shown here is derived from an EMBL/GenBank/DDBJ whole genome shotgun (WGS) entry which is preliminary data.</text>
</comment>
<accession>A0AA86PD02</accession>